<organism evidence="4 5">
    <name type="scientific">Sphingobium lignivorans</name>
    <dbReference type="NCBI Taxonomy" id="2735886"/>
    <lineage>
        <taxon>Bacteria</taxon>
        <taxon>Pseudomonadati</taxon>
        <taxon>Pseudomonadota</taxon>
        <taxon>Alphaproteobacteria</taxon>
        <taxon>Sphingomonadales</taxon>
        <taxon>Sphingomonadaceae</taxon>
        <taxon>Sphingobium</taxon>
    </lineage>
</organism>
<dbReference type="PROSITE" id="PS00530">
    <property type="entry name" value="RNASE_T2_1"/>
    <property type="match status" value="1"/>
</dbReference>
<dbReference type="GO" id="GO:0033897">
    <property type="term" value="F:ribonuclease T2 activity"/>
    <property type="evidence" value="ECO:0007669"/>
    <property type="project" value="UniProtKB-EC"/>
</dbReference>
<dbReference type="EMBL" id="JACHKA010000001">
    <property type="protein sequence ID" value="MBB5985721.1"/>
    <property type="molecule type" value="Genomic_DNA"/>
</dbReference>
<dbReference type="PROSITE" id="PS00531">
    <property type="entry name" value="RNASE_T2_2"/>
    <property type="match status" value="1"/>
</dbReference>
<dbReference type="PANTHER" id="PTHR11240:SF22">
    <property type="entry name" value="RIBONUCLEASE T2"/>
    <property type="match status" value="1"/>
</dbReference>
<comment type="similarity">
    <text evidence="1 2">Belongs to the RNase T2 family.</text>
</comment>
<evidence type="ECO:0000256" key="1">
    <source>
        <dbReference type="ARBA" id="ARBA00007469"/>
    </source>
</evidence>
<name>A0ABR6NEM5_9SPHN</name>
<dbReference type="InterPro" id="IPR001568">
    <property type="entry name" value="RNase_T2-like"/>
</dbReference>
<keyword evidence="3" id="KW-0732">Signal</keyword>
<dbReference type="InterPro" id="IPR033130">
    <property type="entry name" value="RNase_T2_His_AS_2"/>
</dbReference>
<evidence type="ECO:0000313" key="5">
    <source>
        <dbReference type="Proteomes" id="UP001138540"/>
    </source>
</evidence>
<comment type="caution">
    <text evidence="4">The sequence shown here is derived from an EMBL/GenBank/DDBJ whole genome shotgun (WGS) entry which is preliminary data.</text>
</comment>
<gene>
    <name evidence="4" type="ORF">HNP60_001695</name>
</gene>
<dbReference type="Pfam" id="PF00445">
    <property type="entry name" value="Ribonuclease_T2"/>
    <property type="match status" value="1"/>
</dbReference>
<proteinExistence type="inferred from homology"/>
<feature type="chain" id="PRO_5045085296" evidence="3">
    <location>
        <begin position="32"/>
        <end position="249"/>
    </location>
</feature>
<keyword evidence="5" id="KW-1185">Reference proteome</keyword>
<dbReference type="InterPro" id="IPR018188">
    <property type="entry name" value="RNase_T2_His_AS_1"/>
</dbReference>
<evidence type="ECO:0000256" key="2">
    <source>
        <dbReference type="RuleBase" id="RU004328"/>
    </source>
</evidence>
<evidence type="ECO:0000256" key="3">
    <source>
        <dbReference type="SAM" id="SignalP"/>
    </source>
</evidence>
<dbReference type="SUPFAM" id="SSF55895">
    <property type="entry name" value="Ribonuclease Rh-like"/>
    <property type="match status" value="1"/>
</dbReference>
<dbReference type="RefSeq" id="WP_184152406.1">
    <property type="nucleotide sequence ID" value="NZ_JACHKA010000001.1"/>
</dbReference>
<dbReference type="Proteomes" id="UP001138540">
    <property type="component" value="Unassembled WGS sequence"/>
</dbReference>
<feature type="signal peptide" evidence="3">
    <location>
        <begin position="1"/>
        <end position="31"/>
    </location>
</feature>
<keyword evidence="4" id="KW-0456">Lyase</keyword>
<dbReference type="Gene3D" id="3.90.730.10">
    <property type="entry name" value="Ribonuclease T2-like"/>
    <property type="match status" value="1"/>
</dbReference>
<sequence>MTGRVQAGVRGLAFVLPALGALHLASAPAQAQLAACALPEQIEAPRQDIREQAKPRIMPIGGYLLALSWSPQHCAEARDSTSFQCAGKDNRFGFVLHGLWPQGTGRDWPQYCRPAERLSTPVLRASLCATPSVDLLQHEWARHGTCMARTPEPYFAAARRHYARVRFPDMARLAADGTLTVARFTQAFMAANRARLPALDARAIRVRMTQDGWLDELWLCMDRQQRFAACRPDWNKGAAPGRRLRIRQR</sequence>
<dbReference type="EC" id="4.6.1.19" evidence="4"/>
<dbReference type="InterPro" id="IPR036430">
    <property type="entry name" value="RNase_T2-like_sf"/>
</dbReference>
<reference evidence="4 5" key="1">
    <citation type="submission" date="2020-08" db="EMBL/GenBank/DDBJ databases">
        <title>Exploring microbial biodiversity for novel pathways involved in the catabolism of aromatic compounds derived from lignin.</title>
        <authorList>
            <person name="Elkins J."/>
        </authorList>
    </citation>
    <scope>NUCLEOTIDE SEQUENCE [LARGE SCALE GENOMIC DNA]</scope>
    <source>
        <strain evidence="4 5">B1D3A</strain>
    </source>
</reference>
<accession>A0ABR6NEM5</accession>
<protein>
    <submittedName>
        <fullName evidence="4">Ribonuclease T2</fullName>
        <ecNumber evidence="4">4.6.1.19</ecNumber>
    </submittedName>
</protein>
<dbReference type="PANTHER" id="PTHR11240">
    <property type="entry name" value="RIBONUCLEASE T2"/>
    <property type="match status" value="1"/>
</dbReference>
<evidence type="ECO:0000313" key="4">
    <source>
        <dbReference type="EMBL" id="MBB5985721.1"/>
    </source>
</evidence>